<dbReference type="InterPro" id="IPR013083">
    <property type="entry name" value="Znf_RING/FYVE/PHD"/>
</dbReference>
<dbReference type="PANTHER" id="PTHR47662">
    <property type="entry name" value="RING-TYPE DOMAIN-CONTAINING PROTEIN"/>
    <property type="match status" value="1"/>
</dbReference>
<dbReference type="CDD" id="cd16473">
    <property type="entry name" value="RING-H2_RNF103"/>
    <property type="match status" value="1"/>
</dbReference>
<keyword evidence="1" id="KW-0479">Metal-binding</keyword>
<evidence type="ECO:0000259" key="3">
    <source>
        <dbReference type="PROSITE" id="PS50089"/>
    </source>
</evidence>
<sequence>MAVNETETITPGKGGTVAIAVIVPVVFVIVLFLLILTALVLPRLGHGRDNFTIIKKERMKQRLVEINTIIKSQNFHDWLASQKEEGSKSSVPTDPICAICLDNFAEDARVRGLRCSHAFHASCLDEWFARFNEFCPLCHGTIIPGKRVAKKS</sequence>
<proteinExistence type="predicted"/>
<evidence type="ECO:0000256" key="1">
    <source>
        <dbReference type="PROSITE-ProRule" id="PRU00175"/>
    </source>
</evidence>
<keyword evidence="5" id="KW-1185">Reference proteome</keyword>
<feature type="domain" description="RING-type" evidence="3">
    <location>
        <begin position="97"/>
        <end position="139"/>
    </location>
</feature>
<dbReference type="GO" id="GO:0008270">
    <property type="term" value="F:zinc ion binding"/>
    <property type="evidence" value="ECO:0007669"/>
    <property type="project" value="UniProtKB-KW"/>
</dbReference>
<keyword evidence="2" id="KW-0472">Membrane</keyword>
<accession>A0A9P4HF10</accession>
<dbReference type="InterPro" id="IPR001841">
    <property type="entry name" value="Znf_RING"/>
</dbReference>
<organism evidence="4 5">
    <name type="scientific">Setomelanomma holmii</name>
    <dbReference type="NCBI Taxonomy" id="210430"/>
    <lineage>
        <taxon>Eukaryota</taxon>
        <taxon>Fungi</taxon>
        <taxon>Dikarya</taxon>
        <taxon>Ascomycota</taxon>
        <taxon>Pezizomycotina</taxon>
        <taxon>Dothideomycetes</taxon>
        <taxon>Pleosporomycetidae</taxon>
        <taxon>Pleosporales</taxon>
        <taxon>Pleosporineae</taxon>
        <taxon>Phaeosphaeriaceae</taxon>
        <taxon>Setomelanomma</taxon>
    </lineage>
</organism>
<evidence type="ECO:0000256" key="2">
    <source>
        <dbReference type="SAM" id="Phobius"/>
    </source>
</evidence>
<dbReference type="SUPFAM" id="SSF57850">
    <property type="entry name" value="RING/U-box"/>
    <property type="match status" value="1"/>
</dbReference>
<dbReference type="Pfam" id="PF13639">
    <property type="entry name" value="zf-RING_2"/>
    <property type="match status" value="1"/>
</dbReference>
<feature type="transmembrane region" description="Helical" evidence="2">
    <location>
        <begin position="17"/>
        <end position="41"/>
    </location>
</feature>
<evidence type="ECO:0000313" key="4">
    <source>
        <dbReference type="EMBL" id="KAF2033064.1"/>
    </source>
</evidence>
<reference evidence="4" key="1">
    <citation type="journal article" date="2020" name="Stud. Mycol.">
        <title>101 Dothideomycetes genomes: a test case for predicting lifestyles and emergence of pathogens.</title>
        <authorList>
            <person name="Haridas S."/>
            <person name="Albert R."/>
            <person name="Binder M."/>
            <person name="Bloem J."/>
            <person name="Labutti K."/>
            <person name="Salamov A."/>
            <person name="Andreopoulos B."/>
            <person name="Baker S."/>
            <person name="Barry K."/>
            <person name="Bills G."/>
            <person name="Bluhm B."/>
            <person name="Cannon C."/>
            <person name="Castanera R."/>
            <person name="Culley D."/>
            <person name="Daum C."/>
            <person name="Ezra D."/>
            <person name="Gonzalez J."/>
            <person name="Henrissat B."/>
            <person name="Kuo A."/>
            <person name="Liang C."/>
            <person name="Lipzen A."/>
            <person name="Lutzoni F."/>
            <person name="Magnuson J."/>
            <person name="Mondo S."/>
            <person name="Nolan M."/>
            <person name="Ohm R."/>
            <person name="Pangilinan J."/>
            <person name="Park H.-J."/>
            <person name="Ramirez L."/>
            <person name="Alfaro M."/>
            <person name="Sun H."/>
            <person name="Tritt A."/>
            <person name="Yoshinaga Y."/>
            <person name="Zwiers L.-H."/>
            <person name="Turgeon B."/>
            <person name="Goodwin S."/>
            <person name="Spatafora J."/>
            <person name="Crous P."/>
            <person name="Grigoriev I."/>
        </authorList>
    </citation>
    <scope>NUCLEOTIDE SEQUENCE</scope>
    <source>
        <strain evidence="4">CBS 110217</strain>
    </source>
</reference>
<keyword evidence="1" id="KW-0862">Zinc</keyword>
<gene>
    <name evidence="4" type="ORF">EK21DRAFT_98394</name>
</gene>
<keyword evidence="2" id="KW-1133">Transmembrane helix</keyword>
<dbReference type="AlphaFoldDB" id="A0A9P4HF10"/>
<dbReference type="PROSITE" id="PS50089">
    <property type="entry name" value="ZF_RING_2"/>
    <property type="match status" value="1"/>
</dbReference>
<dbReference type="EMBL" id="ML978168">
    <property type="protein sequence ID" value="KAF2033064.1"/>
    <property type="molecule type" value="Genomic_DNA"/>
</dbReference>
<protein>
    <recommendedName>
        <fullName evidence="3">RING-type domain-containing protein</fullName>
    </recommendedName>
</protein>
<evidence type="ECO:0000313" key="5">
    <source>
        <dbReference type="Proteomes" id="UP000799777"/>
    </source>
</evidence>
<name>A0A9P4HF10_9PLEO</name>
<dbReference type="SMART" id="SM00184">
    <property type="entry name" value="RING"/>
    <property type="match status" value="1"/>
</dbReference>
<comment type="caution">
    <text evidence="4">The sequence shown here is derived from an EMBL/GenBank/DDBJ whole genome shotgun (WGS) entry which is preliminary data.</text>
</comment>
<keyword evidence="1" id="KW-0863">Zinc-finger</keyword>
<dbReference type="PANTHER" id="PTHR47662:SF1">
    <property type="entry name" value="RING-TYPE DOMAIN-CONTAINING PROTEIN"/>
    <property type="match status" value="1"/>
</dbReference>
<keyword evidence="2" id="KW-0812">Transmembrane</keyword>
<dbReference type="Proteomes" id="UP000799777">
    <property type="component" value="Unassembled WGS sequence"/>
</dbReference>
<dbReference type="Gene3D" id="3.30.40.10">
    <property type="entry name" value="Zinc/RING finger domain, C3HC4 (zinc finger)"/>
    <property type="match status" value="1"/>
</dbReference>
<dbReference type="OrthoDB" id="8062037at2759"/>